<feature type="domain" description="HTH cro/C1-type" evidence="1">
    <location>
        <begin position="8"/>
        <end position="62"/>
    </location>
</feature>
<proteinExistence type="predicted"/>
<dbReference type="InterPro" id="IPR043917">
    <property type="entry name" value="DUF5753"/>
</dbReference>
<organism evidence="2 3">
    <name type="scientific">Amycolatopsis antarctica</name>
    <dbReference type="NCBI Taxonomy" id="1854586"/>
    <lineage>
        <taxon>Bacteria</taxon>
        <taxon>Bacillati</taxon>
        <taxon>Actinomycetota</taxon>
        <taxon>Actinomycetes</taxon>
        <taxon>Pseudonocardiales</taxon>
        <taxon>Pseudonocardiaceae</taxon>
        <taxon>Amycolatopsis</taxon>
    </lineage>
</organism>
<dbReference type="SMART" id="SM00530">
    <property type="entry name" value="HTH_XRE"/>
    <property type="match status" value="1"/>
</dbReference>
<dbReference type="Gene3D" id="1.10.260.40">
    <property type="entry name" value="lambda repressor-like DNA-binding domains"/>
    <property type="match status" value="1"/>
</dbReference>
<dbReference type="OrthoDB" id="3687959at2"/>
<dbReference type="InterPro" id="IPR001387">
    <property type="entry name" value="Cro/C1-type_HTH"/>
</dbReference>
<evidence type="ECO:0000313" key="3">
    <source>
        <dbReference type="Proteomes" id="UP000242444"/>
    </source>
</evidence>
<dbReference type="SUPFAM" id="SSF47413">
    <property type="entry name" value="lambda repressor-like DNA-binding domains"/>
    <property type="match status" value="1"/>
</dbReference>
<evidence type="ECO:0000313" key="2">
    <source>
        <dbReference type="EMBL" id="OZM75245.1"/>
    </source>
</evidence>
<dbReference type="GO" id="GO:0003677">
    <property type="term" value="F:DNA binding"/>
    <property type="evidence" value="ECO:0007669"/>
    <property type="project" value="InterPro"/>
</dbReference>
<dbReference type="Proteomes" id="UP000242444">
    <property type="component" value="Unassembled WGS sequence"/>
</dbReference>
<dbReference type="InterPro" id="IPR010982">
    <property type="entry name" value="Lambda_DNA-bd_dom_sf"/>
</dbReference>
<dbReference type="EMBL" id="NKYE01000001">
    <property type="protein sequence ID" value="OZM75245.1"/>
    <property type="molecule type" value="Genomic_DNA"/>
</dbReference>
<reference evidence="2 3" key="1">
    <citation type="submission" date="2017-07" db="EMBL/GenBank/DDBJ databases">
        <title>Amycolatopsis antarcticus sp. nov., isolated from the surface of an Antarcticus brown macroalga.</title>
        <authorList>
            <person name="Wang J."/>
            <person name="Leiva S."/>
            <person name="Huang J."/>
            <person name="Huang Y."/>
        </authorList>
    </citation>
    <scope>NUCLEOTIDE SEQUENCE [LARGE SCALE GENOMIC DNA]</scope>
    <source>
        <strain evidence="2 3">AU-G6</strain>
    </source>
</reference>
<dbReference type="Pfam" id="PF19054">
    <property type="entry name" value="DUF5753"/>
    <property type="match status" value="1"/>
</dbReference>
<keyword evidence="3" id="KW-1185">Reference proteome</keyword>
<dbReference type="CDD" id="cd00093">
    <property type="entry name" value="HTH_XRE"/>
    <property type="match status" value="1"/>
</dbReference>
<protein>
    <submittedName>
        <fullName evidence="2">Transcriptional regulator</fullName>
    </submittedName>
</protein>
<evidence type="ECO:0000259" key="1">
    <source>
        <dbReference type="PROSITE" id="PS50943"/>
    </source>
</evidence>
<sequence>MRSLATELTELRVKAGLTTREAAKLIGTSPSSLNRLENGGKVIAAEDVSALLVAYGVTGVKRGELLGLARESDVQGWWETGGSLPRQATALITFEAQATRIVNASMLLVPGLLQTAEYTRAVMTATGVTGAEMESMVSARLGRQAVLSKPRPPAYLAIIDEAVLRRPMGGAEVMAAQLRHIVEAARRPHIDVRVLPLSRGGHTGLDGTYVLLEFAAERPIVHLEHKRSGLFMDELEDVSPFQTATDTLVATALGPADSTDFLASVADDFT</sequence>
<dbReference type="AlphaFoldDB" id="A0A263DCX7"/>
<dbReference type="Pfam" id="PF13560">
    <property type="entry name" value="HTH_31"/>
    <property type="match status" value="1"/>
</dbReference>
<dbReference type="InParanoid" id="A0A263DCX7"/>
<name>A0A263DCX7_9PSEU</name>
<accession>A0A263DCX7</accession>
<comment type="caution">
    <text evidence="2">The sequence shown here is derived from an EMBL/GenBank/DDBJ whole genome shotgun (WGS) entry which is preliminary data.</text>
</comment>
<dbReference type="PROSITE" id="PS50943">
    <property type="entry name" value="HTH_CROC1"/>
    <property type="match status" value="1"/>
</dbReference>
<gene>
    <name evidence="2" type="ORF">CFN78_00520</name>
</gene>